<protein>
    <recommendedName>
        <fullName evidence="2">PPC domain-containing protein</fullName>
    </recommendedName>
</protein>
<feature type="region of interest" description="Disordered" evidence="1">
    <location>
        <begin position="388"/>
        <end position="417"/>
    </location>
</feature>
<organism evidence="3 4">
    <name type="scientific">Zingiber officinale</name>
    <name type="common">Ginger</name>
    <name type="synonym">Amomum zingiber</name>
    <dbReference type="NCBI Taxonomy" id="94328"/>
    <lineage>
        <taxon>Eukaryota</taxon>
        <taxon>Viridiplantae</taxon>
        <taxon>Streptophyta</taxon>
        <taxon>Embryophyta</taxon>
        <taxon>Tracheophyta</taxon>
        <taxon>Spermatophyta</taxon>
        <taxon>Magnoliopsida</taxon>
        <taxon>Liliopsida</taxon>
        <taxon>Zingiberales</taxon>
        <taxon>Zingiberaceae</taxon>
        <taxon>Zingiber</taxon>
    </lineage>
</organism>
<feature type="region of interest" description="Disordered" evidence="1">
    <location>
        <begin position="555"/>
        <end position="621"/>
    </location>
</feature>
<dbReference type="EMBL" id="JACMSC010000009">
    <property type="protein sequence ID" value="KAG6507442.1"/>
    <property type="molecule type" value="Genomic_DNA"/>
</dbReference>
<keyword evidence="4" id="KW-1185">Reference proteome</keyword>
<dbReference type="InterPro" id="IPR011989">
    <property type="entry name" value="ARM-like"/>
</dbReference>
<evidence type="ECO:0000313" key="4">
    <source>
        <dbReference type="Proteomes" id="UP000734854"/>
    </source>
</evidence>
<dbReference type="SUPFAM" id="SSF48371">
    <property type="entry name" value="ARM repeat"/>
    <property type="match status" value="1"/>
</dbReference>
<dbReference type="GO" id="GO:0003680">
    <property type="term" value="F:minor groove of adenine-thymine-rich DNA binding"/>
    <property type="evidence" value="ECO:0007669"/>
    <property type="project" value="InterPro"/>
</dbReference>
<dbReference type="PANTHER" id="PTHR31100">
    <property type="entry name" value="AT-HOOK MOTIF NUCLEAR-LOCALIZED PROTEIN 15"/>
    <property type="match status" value="1"/>
</dbReference>
<feature type="compositionally biased region" description="Gly residues" evidence="1">
    <location>
        <begin position="263"/>
        <end position="276"/>
    </location>
</feature>
<feature type="compositionally biased region" description="Basic and acidic residues" evidence="1">
    <location>
        <begin position="246"/>
        <end position="261"/>
    </location>
</feature>
<sequence>MRLVFTTPDQTNASSIKHVARDFFHVLDLSSTALPPPPPDRLPPRFLSKHDPEIRPPLANFRAVPLLERDSSDTEVLENASAALLNLSISAREAVMSTPGILDALTAALRLPCPPAAQNAAATLYSLLSVVEYRPIIGSKRPLISALSDLFRRPSGAPTRSIKDALKAIFLLALCPLNRATLVEQVAAPPLFALVVKDGRRGVMEDGRDLPGGGLLRERGRVPEGSRRRHTCGAGGLGDGGESEGEGERNGRAAQPGDERQGQSGGRPHGGGGGGSSPRASVDAPLRVLLTGPTPLPDTVTLPLDATTRPKPTAPMAHLRFLPYDAPSALSSPRDSCRLLRGLRRLIFRRFDALMSEFVRAPGAMIGLSQPASDDDGEGASRQRAIVLVEPASGGSSSGRKPRGRPPGSKNKPKPPVVITKASESAMQPVVLELAGGSDVVSGVSDFAHRRGVGVSVLGGSGAVADVTLRHPSSAHGGPSTIAVPGRFDILSLSGTLLPPPAAALPPGAPRPPPLTVSLAGPHGQVIGGAVAGPMTAVGPVLLVAATFAKPEFHRLPVSDDDEEAAAAKEEDQKPGVSEAMATHADPSALPPPLSHADVVLWAQPSTARPPPHAHPPPPHY</sequence>
<dbReference type="PROSITE" id="PS51742">
    <property type="entry name" value="PPC"/>
    <property type="match status" value="1"/>
</dbReference>
<dbReference type="GO" id="GO:0005634">
    <property type="term" value="C:nucleus"/>
    <property type="evidence" value="ECO:0007669"/>
    <property type="project" value="TreeGrafter"/>
</dbReference>
<evidence type="ECO:0000256" key="1">
    <source>
        <dbReference type="SAM" id="MobiDB-lite"/>
    </source>
</evidence>
<dbReference type="Gene3D" id="3.30.1330.80">
    <property type="entry name" value="Hypothetical protein, similar to alpha- acetolactate decarboxylase, domain 2"/>
    <property type="match status" value="1"/>
</dbReference>
<feature type="compositionally biased region" description="Basic and acidic residues" evidence="1">
    <location>
        <begin position="216"/>
        <end position="226"/>
    </location>
</feature>
<dbReference type="AlphaFoldDB" id="A0A8J5LBF2"/>
<reference evidence="3 4" key="1">
    <citation type="submission" date="2020-08" db="EMBL/GenBank/DDBJ databases">
        <title>Plant Genome Project.</title>
        <authorList>
            <person name="Zhang R.-G."/>
        </authorList>
    </citation>
    <scope>NUCLEOTIDE SEQUENCE [LARGE SCALE GENOMIC DNA]</scope>
    <source>
        <tissue evidence="3">Rhizome</tissue>
    </source>
</reference>
<feature type="compositionally biased region" description="Pro residues" evidence="1">
    <location>
        <begin position="608"/>
        <end position="621"/>
    </location>
</feature>
<dbReference type="InterPro" id="IPR005175">
    <property type="entry name" value="PPC_dom"/>
</dbReference>
<dbReference type="Proteomes" id="UP000734854">
    <property type="component" value="Unassembled WGS sequence"/>
</dbReference>
<accession>A0A8J5LBF2</accession>
<feature type="compositionally biased region" description="Low complexity" evidence="1">
    <location>
        <begin position="288"/>
        <end position="307"/>
    </location>
</feature>
<proteinExistence type="predicted"/>
<dbReference type="SUPFAM" id="SSF117856">
    <property type="entry name" value="AF0104/ALDC/Ptd012-like"/>
    <property type="match status" value="1"/>
</dbReference>
<comment type="caution">
    <text evidence="3">The sequence shown here is derived from an EMBL/GenBank/DDBJ whole genome shotgun (WGS) entry which is preliminary data.</text>
</comment>
<evidence type="ECO:0000259" key="2">
    <source>
        <dbReference type="PROSITE" id="PS51742"/>
    </source>
</evidence>
<dbReference type="PANTHER" id="PTHR31100:SF63">
    <property type="entry name" value="AT-HOOK MOTIF NUCLEAR-LOCALIZED PROTEIN"/>
    <property type="match status" value="1"/>
</dbReference>
<feature type="region of interest" description="Disordered" evidence="1">
    <location>
        <begin position="204"/>
        <end position="309"/>
    </location>
</feature>
<feature type="domain" description="PPC" evidence="2">
    <location>
        <begin position="424"/>
        <end position="571"/>
    </location>
</feature>
<gene>
    <name evidence="3" type="ORF">ZIOFF_032786</name>
</gene>
<evidence type="ECO:0000313" key="3">
    <source>
        <dbReference type="EMBL" id="KAG6507442.1"/>
    </source>
</evidence>
<dbReference type="InterPro" id="IPR016024">
    <property type="entry name" value="ARM-type_fold"/>
</dbReference>
<dbReference type="GO" id="GO:0003700">
    <property type="term" value="F:DNA-binding transcription factor activity"/>
    <property type="evidence" value="ECO:0007669"/>
    <property type="project" value="TreeGrafter"/>
</dbReference>
<name>A0A8J5LBF2_ZINOF</name>
<dbReference type="CDD" id="cd11378">
    <property type="entry name" value="DUF296"/>
    <property type="match status" value="1"/>
</dbReference>
<dbReference type="InterPro" id="IPR014476">
    <property type="entry name" value="AHL15-29"/>
</dbReference>
<dbReference type="Pfam" id="PF03479">
    <property type="entry name" value="PCC"/>
    <property type="match status" value="1"/>
</dbReference>
<dbReference type="Gene3D" id="1.25.10.10">
    <property type="entry name" value="Leucine-rich Repeat Variant"/>
    <property type="match status" value="1"/>
</dbReference>